<protein>
    <recommendedName>
        <fullName evidence="1">Translationally-controlled tumor protein homolog</fullName>
    </recommendedName>
</protein>
<dbReference type="Gene3D" id="2.170.150.10">
    <property type="entry name" value="Metal Binding Protein, Guanine Nucleotide Exchange Factor, Chain A"/>
    <property type="match status" value="1"/>
</dbReference>
<dbReference type="PROSITE" id="PS01002">
    <property type="entry name" value="TCTP_1"/>
    <property type="match status" value="1"/>
</dbReference>
<dbReference type="OrthoDB" id="10248936at2759"/>
<dbReference type="SUPFAM" id="SSF51316">
    <property type="entry name" value="Mss4-like"/>
    <property type="match status" value="1"/>
</dbReference>
<dbReference type="AlphaFoldDB" id="A0A6A6HUL4"/>
<dbReference type="GO" id="GO:0005509">
    <property type="term" value="F:calcium ion binding"/>
    <property type="evidence" value="ECO:0007669"/>
    <property type="project" value="TreeGrafter"/>
</dbReference>
<dbReference type="PRINTS" id="PR01653">
    <property type="entry name" value="TCTPROTEIN"/>
</dbReference>
<comment type="similarity">
    <text evidence="2">Belongs to the TCTP family.</text>
</comment>
<name>A0A6A6HUL4_9PLEO</name>
<keyword evidence="5" id="KW-1185">Reference proteome</keyword>
<evidence type="ECO:0000256" key="1">
    <source>
        <dbReference type="ARBA" id="ARBA00014759"/>
    </source>
</evidence>
<evidence type="ECO:0000259" key="3">
    <source>
        <dbReference type="PROSITE" id="PS51797"/>
    </source>
</evidence>
<proteinExistence type="inferred from homology"/>
<dbReference type="InterPro" id="IPR034737">
    <property type="entry name" value="TCTP"/>
</dbReference>
<dbReference type="Pfam" id="PF00838">
    <property type="entry name" value="TCTP"/>
    <property type="match status" value="1"/>
</dbReference>
<accession>A0A6A6HUL4</accession>
<evidence type="ECO:0000313" key="5">
    <source>
        <dbReference type="Proteomes" id="UP000800094"/>
    </source>
</evidence>
<dbReference type="FunFam" id="2.170.150.10:FF:000002">
    <property type="entry name" value="Translationally-controlled tumor protein homolog"/>
    <property type="match status" value="1"/>
</dbReference>
<organism evidence="4 5">
    <name type="scientific">Trematosphaeria pertusa</name>
    <dbReference type="NCBI Taxonomy" id="390896"/>
    <lineage>
        <taxon>Eukaryota</taxon>
        <taxon>Fungi</taxon>
        <taxon>Dikarya</taxon>
        <taxon>Ascomycota</taxon>
        <taxon>Pezizomycotina</taxon>
        <taxon>Dothideomycetes</taxon>
        <taxon>Pleosporomycetidae</taxon>
        <taxon>Pleosporales</taxon>
        <taxon>Massarineae</taxon>
        <taxon>Trematosphaeriaceae</taxon>
        <taxon>Trematosphaeria</taxon>
    </lineage>
</organism>
<dbReference type="EMBL" id="ML987213">
    <property type="protein sequence ID" value="KAF2241130.1"/>
    <property type="molecule type" value="Genomic_DNA"/>
</dbReference>
<dbReference type="PROSITE" id="PS51797">
    <property type="entry name" value="TCTP_3"/>
    <property type="match status" value="1"/>
</dbReference>
<feature type="domain" description="TCTP" evidence="3">
    <location>
        <begin position="1"/>
        <end position="169"/>
    </location>
</feature>
<reference evidence="4" key="1">
    <citation type="journal article" date="2020" name="Stud. Mycol.">
        <title>101 Dothideomycetes genomes: a test case for predicting lifestyles and emergence of pathogens.</title>
        <authorList>
            <person name="Haridas S."/>
            <person name="Albert R."/>
            <person name="Binder M."/>
            <person name="Bloem J."/>
            <person name="Labutti K."/>
            <person name="Salamov A."/>
            <person name="Andreopoulos B."/>
            <person name="Baker S."/>
            <person name="Barry K."/>
            <person name="Bills G."/>
            <person name="Bluhm B."/>
            <person name="Cannon C."/>
            <person name="Castanera R."/>
            <person name="Culley D."/>
            <person name="Daum C."/>
            <person name="Ezra D."/>
            <person name="Gonzalez J."/>
            <person name="Henrissat B."/>
            <person name="Kuo A."/>
            <person name="Liang C."/>
            <person name="Lipzen A."/>
            <person name="Lutzoni F."/>
            <person name="Magnuson J."/>
            <person name="Mondo S."/>
            <person name="Nolan M."/>
            <person name="Ohm R."/>
            <person name="Pangilinan J."/>
            <person name="Park H.-J."/>
            <person name="Ramirez L."/>
            <person name="Alfaro M."/>
            <person name="Sun H."/>
            <person name="Tritt A."/>
            <person name="Yoshinaga Y."/>
            <person name="Zwiers L.-H."/>
            <person name="Turgeon B."/>
            <person name="Goodwin S."/>
            <person name="Spatafora J."/>
            <person name="Crous P."/>
            <person name="Grigoriev I."/>
        </authorList>
    </citation>
    <scope>NUCLEOTIDE SEQUENCE</scope>
    <source>
        <strain evidence="4">CBS 122368</strain>
    </source>
</reference>
<dbReference type="PANTHER" id="PTHR11991:SF0">
    <property type="entry name" value="TRANSLATIONALLY-CONTROLLED TUMOR PROTEIN"/>
    <property type="match status" value="1"/>
</dbReference>
<dbReference type="GeneID" id="54589354"/>
<dbReference type="Proteomes" id="UP000800094">
    <property type="component" value="Unassembled WGS sequence"/>
</dbReference>
<dbReference type="GO" id="GO:0005737">
    <property type="term" value="C:cytoplasm"/>
    <property type="evidence" value="ECO:0007669"/>
    <property type="project" value="TreeGrafter"/>
</dbReference>
<dbReference type="InterPro" id="IPR011057">
    <property type="entry name" value="Mss4-like_sf"/>
</dbReference>
<dbReference type="PANTHER" id="PTHR11991">
    <property type="entry name" value="TRANSLATIONALLY CONTROLLED TUMOR PROTEIN-RELATED"/>
    <property type="match status" value="1"/>
</dbReference>
<gene>
    <name evidence="4" type="ORF">BU26DRAFT_610987</name>
</gene>
<dbReference type="InterPro" id="IPR018103">
    <property type="entry name" value="Translation_control_tumour_CS"/>
</dbReference>
<sequence>MIIYKDSLTGDEIISDSYNLKEIDGVAYEADCKKITVGADNIDIGANPSAEEGDEGTDDQAQTVIDVVHSFRLNETSFDKKSYLTHLKGYMKAVKSKLKEKGASDDEVTAFEKGASAFAKKIVANFKDYEFLIGESMDPDGMVVLLNYREDGVTPFVTVWKHGLDEMKV</sequence>
<evidence type="ECO:0000256" key="2">
    <source>
        <dbReference type="PROSITE-ProRule" id="PRU01133"/>
    </source>
</evidence>
<evidence type="ECO:0000313" key="4">
    <source>
        <dbReference type="EMBL" id="KAF2241130.1"/>
    </source>
</evidence>
<dbReference type="InterPro" id="IPR011323">
    <property type="entry name" value="Mss4/transl-control_tumour"/>
</dbReference>
<dbReference type="InterPro" id="IPR018105">
    <property type="entry name" value="Translational_control_tumour_p"/>
</dbReference>
<dbReference type="RefSeq" id="XP_033676134.1">
    <property type="nucleotide sequence ID" value="XM_033836024.1"/>
</dbReference>